<dbReference type="Gene3D" id="1.10.10.1130">
    <property type="entry name" value="Uncharacterised protein PF10982, DUF2789"/>
    <property type="match status" value="1"/>
</dbReference>
<dbReference type="RefSeq" id="WP_168084320.1">
    <property type="nucleotide sequence ID" value="NZ_JAAVJI010000006.1"/>
</dbReference>
<dbReference type="EMBL" id="JAAVJI010000006">
    <property type="protein sequence ID" value="NJP01749.1"/>
    <property type="molecule type" value="Genomic_DNA"/>
</dbReference>
<dbReference type="InterPro" id="IPR038086">
    <property type="entry name" value="DUF2789_sf"/>
</dbReference>
<organism evidence="1 2">
    <name type="scientific">Pseudomonas quercus</name>
    <dbReference type="NCBI Taxonomy" id="2722792"/>
    <lineage>
        <taxon>Bacteria</taxon>
        <taxon>Pseudomonadati</taxon>
        <taxon>Pseudomonadota</taxon>
        <taxon>Gammaproteobacteria</taxon>
        <taxon>Pseudomonadales</taxon>
        <taxon>Pseudomonadaceae</taxon>
        <taxon>Pseudomonas</taxon>
    </lineage>
</organism>
<dbReference type="Pfam" id="PF10982">
    <property type="entry name" value="DUF2789"/>
    <property type="match status" value="1"/>
</dbReference>
<proteinExistence type="predicted"/>
<reference evidence="1 2" key="1">
    <citation type="submission" date="2020-03" db="EMBL/GenBank/DDBJ databases">
        <authorList>
            <person name="Wang L."/>
            <person name="He N."/>
            <person name="Li Y."/>
            <person name="Fang Y."/>
            <person name="Zhang F."/>
        </authorList>
    </citation>
    <scope>NUCLEOTIDE SEQUENCE [LARGE SCALE GENOMIC DNA]</scope>
    <source>
        <strain evidence="2">hsmgli-8</strain>
    </source>
</reference>
<evidence type="ECO:0000313" key="2">
    <source>
        <dbReference type="Proteomes" id="UP000746535"/>
    </source>
</evidence>
<evidence type="ECO:0000313" key="1">
    <source>
        <dbReference type="EMBL" id="NJP01749.1"/>
    </source>
</evidence>
<accession>A0ABX0YHF0</accession>
<dbReference type="InterPro" id="IPR021250">
    <property type="entry name" value="DUF2789"/>
</dbReference>
<dbReference type="Proteomes" id="UP000746535">
    <property type="component" value="Unassembled WGS sequence"/>
</dbReference>
<keyword evidence="2" id="KW-1185">Reference proteome</keyword>
<sequence length="83" mass="9338">MEDVHHSLESLFAQLGLETDGDKIDQFIDTHQLAADVKVSEAEFWSDAQASFLKDAIMEDGEQAPWVDELNTRLHHDANQQAS</sequence>
<name>A0ABX0YHF0_9PSED</name>
<gene>
    <name evidence="1" type="ORF">HBH25_12920</name>
</gene>
<protein>
    <submittedName>
        <fullName evidence="1">DUF2789 domain-containing protein</fullName>
    </submittedName>
</protein>
<comment type="caution">
    <text evidence="1">The sequence shown here is derived from an EMBL/GenBank/DDBJ whole genome shotgun (WGS) entry which is preliminary data.</text>
</comment>